<dbReference type="EMBL" id="QGKY02000089">
    <property type="protein sequence ID" value="KAF2612559.1"/>
    <property type="molecule type" value="Genomic_DNA"/>
</dbReference>
<accession>A0A8S9M3G9</accession>
<proteinExistence type="predicted"/>
<protein>
    <submittedName>
        <fullName evidence="1">Uncharacterized protein</fullName>
    </submittedName>
</protein>
<reference evidence="1" key="1">
    <citation type="submission" date="2019-12" db="EMBL/GenBank/DDBJ databases">
        <title>Genome sequencing and annotation of Brassica cretica.</title>
        <authorList>
            <person name="Studholme D.J."/>
            <person name="Sarris P.F."/>
        </authorList>
    </citation>
    <scope>NUCLEOTIDE SEQUENCE</scope>
    <source>
        <strain evidence="1">PFS-102/07</strain>
        <tissue evidence="1">Leaf</tissue>
    </source>
</reference>
<dbReference type="AlphaFoldDB" id="A0A8S9M3G9"/>
<sequence length="144" mass="16958">MAAAQRFNLFPLQAFLAHLPVSLIYEEKQNAYHPDPQINTQAPAEKNTMERLDRSAVRVQAMFRSMKAQDDEAHREHLDRSAVRVHAMFRSMKAQDDEAHRVFVYGVMHLEYEFARYLVRMAAMRCESKRIWRRDYINGKASQT</sequence>
<evidence type="ECO:0000313" key="1">
    <source>
        <dbReference type="EMBL" id="KAF2612559.1"/>
    </source>
</evidence>
<name>A0A8S9M3G9_BRACR</name>
<dbReference type="PROSITE" id="PS50096">
    <property type="entry name" value="IQ"/>
    <property type="match status" value="1"/>
</dbReference>
<comment type="caution">
    <text evidence="1">The sequence shown here is derived from an EMBL/GenBank/DDBJ whole genome shotgun (WGS) entry which is preliminary data.</text>
</comment>
<gene>
    <name evidence="1" type="ORF">F2Q70_00012384</name>
</gene>
<organism evidence="1">
    <name type="scientific">Brassica cretica</name>
    <name type="common">Mustard</name>
    <dbReference type="NCBI Taxonomy" id="69181"/>
    <lineage>
        <taxon>Eukaryota</taxon>
        <taxon>Viridiplantae</taxon>
        <taxon>Streptophyta</taxon>
        <taxon>Embryophyta</taxon>
        <taxon>Tracheophyta</taxon>
        <taxon>Spermatophyta</taxon>
        <taxon>Magnoliopsida</taxon>
        <taxon>eudicotyledons</taxon>
        <taxon>Gunneridae</taxon>
        <taxon>Pentapetalae</taxon>
        <taxon>rosids</taxon>
        <taxon>malvids</taxon>
        <taxon>Brassicales</taxon>
        <taxon>Brassicaceae</taxon>
        <taxon>Brassiceae</taxon>
        <taxon>Brassica</taxon>
    </lineage>
</organism>